<comment type="similarity">
    <text evidence="2 11">Belongs to the mitochondrial carrier (TC 2.A.29) family.</text>
</comment>
<evidence type="ECO:0008006" key="14">
    <source>
        <dbReference type="Google" id="ProtNLM"/>
    </source>
</evidence>
<evidence type="ECO:0000256" key="4">
    <source>
        <dbReference type="ARBA" id="ARBA00022692"/>
    </source>
</evidence>
<evidence type="ECO:0000256" key="10">
    <source>
        <dbReference type="PROSITE-ProRule" id="PRU00282"/>
    </source>
</evidence>
<dbReference type="InterPro" id="IPR018108">
    <property type="entry name" value="MCP_transmembrane"/>
</dbReference>
<keyword evidence="4 10" id="KW-0812">Transmembrane</keyword>
<keyword evidence="3 11" id="KW-0813">Transport</keyword>
<protein>
    <recommendedName>
        <fullName evidence="14">CG18418-PA</fullName>
    </recommendedName>
</protein>
<dbReference type="SUPFAM" id="SSF103506">
    <property type="entry name" value="Mitochondrial carrier"/>
    <property type="match status" value="1"/>
</dbReference>
<dbReference type="PhylomeDB" id="B4NAG1"/>
<dbReference type="InterPro" id="IPR023395">
    <property type="entry name" value="MCP_dom_sf"/>
</dbReference>
<proteinExistence type="inferred from homology"/>
<dbReference type="PANTHER" id="PTHR45928:SF1">
    <property type="entry name" value="RE38146P"/>
    <property type="match status" value="1"/>
</dbReference>
<dbReference type="GO" id="GO:0005743">
    <property type="term" value="C:mitochondrial inner membrane"/>
    <property type="evidence" value="ECO:0007669"/>
    <property type="project" value="UniProtKB-SubCell"/>
</dbReference>
<dbReference type="PANTHER" id="PTHR45928">
    <property type="entry name" value="RE38146P"/>
    <property type="match status" value="1"/>
</dbReference>
<dbReference type="OMA" id="LAHGYWE"/>
<evidence type="ECO:0000256" key="9">
    <source>
        <dbReference type="ARBA" id="ARBA00023136"/>
    </source>
</evidence>
<feature type="repeat" description="Solcar" evidence="10">
    <location>
        <begin position="103"/>
        <end position="197"/>
    </location>
</feature>
<dbReference type="KEGG" id="dwi:6647849"/>
<evidence type="ECO:0000256" key="2">
    <source>
        <dbReference type="ARBA" id="ARBA00006375"/>
    </source>
</evidence>
<keyword evidence="13" id="KW-1185">Reference proteome</keyword>
<name>B4NAG1_DROWI</name>
<evidence type="ECO:0000256" key="1">
    <source>
        <dbReference type="ARBA" id="ARBA00004448"/>
    </source>
</evidence>
<comment type="subcellular location">
    <subcellularLocation>
        <location evidence="1">Mitochondrion inner membrane</location>
        <topology evidence="1">Multi-pass membrane protein</topology>
    </subcellularLocation>
</comment>
<dbReference type="AlphaFoldDB" id="B4NAG1"/>
<reference evidence="12 13" key="1">
    <citation type="journal article" date="2007" name="Nature">
        <title>Evolution of genes and genomes on the Drosophila phylogeny.</title>
        <authorList>
            <consortium name="Drosophila 12 Genomes Consortium"/>
            <person name="Clark A.G."/>
            <person name="Eisen M.B."/>
            <person name="Smith D.R."/>
            <person name="Bergman C.M."/>
            <person name="Oliver B."/>
            <person name="Markow T.A."/>
            <person name="Kaufman T.C."/>
            <person name="Kellis M."/>
            <person name="Gelbart W."/>
            <person name="Iyer V.N."/>
            <person name="Pollard D.A."/>
            <person name="Sackton T.B."/>
            <person name="Larracuente A.M."/>
            <person name="Singh N.D."/>
            <person name="Abad J.P."/>
            <person name="Abt D.N."/>
            <person name="Adryan B."/>
            <person name="Aguade M."/>
            <person name="Akashi H."/>
            <person name="Anderson W.W."/>
            <person name="Aquadro C.F."/>
            <person name="Ardell D.H."/>
            <person name="Arguello R."/>
            <person name="Artieri C.G."/>
            <person name="Barbash D.A."/>
            <person name="Barker D."/>
            <person name="Barsanti P."/>
            <person name="Batterham P."/>
            <person name="Batzoglou S."/>
            <person name="Begun D."/>
            <person name="Bhutkar A."/>
            <person name="Blanco E."/>
            <person name="Bosak S.A."/>
            <person name="Bradley R.K."/>
            <person name="Brand A.D."/>
            <person name="Brent M.R."/>
            <person name="Brooks A.N."/>
            <person name="Brown R.H."/>
            <person name="Butlin R.K."/>
            <person name="Caggese C."/>
            <person name="Calvi B.R."/>
            <person name="Bernardo de Carvalho A."/>
            <person name="Caspi A."/>
            <person name="Castrezana S."/>
            <person name="Celniker S.E."/>
            <person name="Chang J.L."/>
            <person name="Chapple C."/>
            <person name="Chatterji S."/>
            <person name="Chinwalla A."/>
            <person name="Civetta A."/>
            <person name="Clifton S.W."/>
            <person name="Comeron J.M."/>
            <person name="Costello J.C."/>
            <person name="Coyne J.A."/>
            <person name="Daub J."/>
            <person name="David R.G."/>
            <person name="Delcher A.L."/>
            <person name="Delehaunty K."/>
            <person name="Do C.B."/>
            <person name="Ebling H."/>
            <person name="Edwards K."/>
            <person name="Eickbush T."/>
            <person name="Evans J.D."/>
            <person name="Filipski A."/>
            <person name="Findeiss S."/>
            <person name="Freyhult E."/>
            <person name="Fulton L."/>
            <person name="Fulton R."/>
            <person name="Garcia A.C."/>
            <person name="Gardiner A."/>
            <person name="Garfield D.A."/>
            <person name="Garvin B.E."/>
            <person name="Gibson G."/>
            <person name="Gilbert D."/>
            <person name="Gnerre S."/>
            <person name="Godfrey J."/>
            <person name="Good R."/>
            <person name="Gotea V."/>
            <person name="Gravely B."/>
            <person name="Greenberg A.J."/>
            <person name="Griffiths-Jones S."/>
            <person name="Gross S."/>
            <person name="Guigo R."/>
            <person name="Gustafson E.A."/>
            <person name="Haerty W."/>
            <person name="Hahn M.W."/>
            <person name="Halligan D.L."/>
            <person name="Halpern A.L."/>
            <person name="Halter G.M."/>
            <person name="Han M.V."/>
            <person name="Heger A."/>
            <person name="Hillier L."/>
            <person name="Hinrichs A.S."/>
            <person name="Holmes I."/>
            <person name="Hoskins R.A."/>
            <person name="Hubisz M.J."/>
            <person name="Hultmark D."/>
            <person name="Huntley M.A."/>
            <person name="Jaffe D.B."/>
            <person name="Jagadeeshan S."/>
            <person name="Jeck W.R."/>
            <person name="Johnson J."/>
            <person name="Jones C.D."/>
            <person name="Jordan W.C."/>
            <person name="Karpen G.H."/>
            <person name="Kataoka E."/>
            <person name="Keightley P.D."/>
            <person name="Kheradpour P."/>
            <person name="Kirkness E.F."/>
            <person name="Koerich L.B."/>
            <person name="Kristiansen K."/>
            <person name="Kudrna D."/>
            <person name="Kulathinal R.J."/>
            <person name="Kumar S."/>
            <person name="Kwok R."/>
            <person name="Lander E."/>
            <person name="Langley C.H."/>
            <person name="Lapoint R."/>
            <person name="Lazzaro B.P."/>
            <person name="Lee S.J."/>
            <person name="Levesque L."/>
            <person name="Li R."/>
            <person name="Lin C.F."/>
            <person name="Lin M.F."/>
            <person name="Lindblad-Toh K."/>
            <person name="Llopart A."/>
            <person name="Long M."/>
            <person name="Low L."/>
            <person name="Lozovsky E."/>
            <person name="Lu J."/>
            <person name="Luo M."/>
            <person name="Machado C.A."/>
            <person name="Makalowski W."/>
            <person name="Marzo M."/>
            <person name="Matsuda M."/>
            <person name="Matzkin L."/>
            <person name="McAllister B."/>
            <person name="McBride C.S."/>
            <person name="McKernan B."/>
            <person name="McKernan K."/>
            <person name="Mendez-Lago M."/>
            <person name="Minx P."/>
            <person name="Mollenhauer M.U."/>
            <person name="Montooth K."/>
            <person name="Mount S.M."/>
            <person name="Mu X."/>
            <person name="Myers E."/>
            <person name="Negre B."/>
            <person name="Newfeld S."/>
            <person name="Nielsen R."/>
            <person name="Noor M.A."/>
            <person name="O'Grady P."/>
            <person name="Pachter L."/>
            <person name="Papaceit M."/>
            <person name="Parisi M.J."/>
            <person name="Parisi M."/>
            <person name="Parts L."/>
            <person name="Pedersen J.S."/>
            <person name="Pesole G."/>
            <person name="Phillippy A.M."/>
            <person name="Ponting C.P."/>
            <person name="Pop M."/>
            <person name="Porcelli D."/>
            <person name="Powell J.R."/>
            <person name="Prohaska S."/>
            <person name="Pruitt K."/>
            <person name="Puig M."/>
            <person name="Quesneville H."/>
            <person name="Ram K.R."/>
            <person name="Rand D."/>
            <person name="Rasmussen M.D."/>
            <person name="Reed L.K."/>
            <person name="Reenan R."/>
            <person name="Reily A."/>
            <person name="Remington K.A."/>
            <person name="Rieger T.T."/>
            <person name="Ritchie M.G."/>
            <person name="Robin C."/>
            <person name="Rogers Y.H."/>
            <person name="Rohde C."/>
            <person name="Rozas J."/>
            <person name="Rubenfield M.J."/>
            <person name="Ruiz A."/>
            <person name="Russo S."/>
            <person name="Salzberg S.L."/>
            <person name="Sanchez-Gracia A."/>
            <person name="Saranga D.J."/>
            <person name="Sato H."/>
            <person name="Schaeffer S.W."/>
            <person name="Schatz M.C."/>
            <person name="Schlenke T."/>
            <person name="Schwartz R."/>
            <person name="Segarra C."/>
            <person name="Singh R.S."/>
            <person name="Sirot L."/>
            <person name="Sirota M."/>
            <person name="Sisneros N.B."/>
            <person name="Smith C.D."/>
            <person name="Smith T.F."/>
            <person name="Spieth J."/>
            <person name="Stage D.E."/>
            <person name="Stark A."/>
            <person name="Stephan W."/>
            <person name="Strausberg R.L."/>
            <person name="Strempel S."/>
            <person name="Sturgill D."/>
            <person name="Sutton G."/>
            <person name="Sutton G.G."/>
            <person name="Tao W."/>
            <person name="Teichmann S."/>
            <person name="Tobari Y.N."/>
            <person name="Tomimura Y."/>
            <person name="Tsolas J.M."/>
            <person name="Valente V.L."/>
            <person name="Venter E."/>
            <person name="Venter J.C."/>
            <person name="Vicario S."/>
            <person name="Vieira F.G."/>
            <person name="Vilella A.J."/>
            <person name="Villasante A."/>
            <person name="Walenz B."/>
            <person name="Wang J."/>
            <person name="Wasserman M."/>
            <person name="Watts T."/>
            <person name="Wilson D."/>
            <person name="Wilson R.K."/>
            <person name="Wing R.A."/>
            <person name="Wolfner M.F."/>
            <person name="Wong A."/>
            <person name="Wong G.K."/>
            <person name="Wu C.I."/>
            <person name="Wu G."/>
            <person name="Yamamoto D."/>
            <person name="Yang H.P."/>
            <person name="Yang S.P."/>
            <person name="Yorke J.A."/>
            <person name="Yoshida K."/>
            <person name="Zdobnov E."/>
            <person name="Zhang P."/>
            <person name="Zhang Y."/>
            <person name="Zimin A.V."/>
            <person name="Baldwin J."/>
            <person name="Abdouelleil A."/>
            <person name="Abdulkadir J."/>
            <person name="Abebe A."/>
            <person name="Abera B."/>
            <person name="Abreu J."/>
            <person name="Acer S.C."/>
            <person name="Aftuck L."/>
            <person name="Alexander A."/>
            <person name="An P."/>
            <person name="Anderson E."/>
            <person name="Anderson S."/>
            <person name="Arachi H."/>
            <person name="Azer M."/>
            <person name="Bachantsang P."/>
            <person name="Barry A."/>
            <person name="Bayul T."/>
            <person name="Berlin A."/>
            <person name="Bessette D."/>
            <person name="Bloom T."/>
            <person name="Blye J."/>
            <person name="Boguslavskiy L."/>
            <person name="Bonnet C."/>
            <person name="Boukhgalter B."/>
            <person name="Bourzgui I."/>
            <person name="Brown A."/>
            <person name="Cahill P."/>
            <person name="Channer S."/>
            <person name="Cheshatsang Y."/>
            <person name="Chuda L."/>
            <person name="Citroen M."/>
            <person name="Collymore A."/>
            <person name="Cooke P."/>
            <person name="Costello M."/>
            <person name="D'Aco K."/>
            <person name="Daza R."/>
            <person name="De Haan G."/>
            <person name="DeGray S."/>
            <person name="DeMaso C."/>
            <person name="Dhargay N."/>
            <person name="Dooley K."/>
            <person name="Dooley E."/>
            <person name="Doricent M."/>
            <person name="Dorje P."/>
            <person name="Dorjee K."/>
            <person name="Dupes A."/>
            <person name="Elong R."/>
            <person name="Falk J."/>
            <person name="Farina A."/>
            <person name="Faro S."/>
            <person name="Ferguson D."/>
            <person name="Fisher S."/>
            <person name="Foley C.D."/>
            <person name="Franke A."/>
            <person name="Friedrich D."/>
            <person name="Gadbois L."/>
            <person name="Gearin G."/>
            <person name="Gearin C.R."/>
            <person name="Giannoukos G."/>
            <person name="Goode T."/>
            <person name="Graham J."/>
            <person name="Grandbois E."/>
            <person name="Grewal S."/>
            <person name="Gyaltsen K."/>
            <person name="Hafez N."/>
            <person name="Hagos B."/>
            <person name="Hall J."/>
            <person name="Henson C."/>
            <person name="Hollinger A."/>
            <person name="Honan T."/>
            <person name="Huard M.D."/>
            <person name="Hughes L."/>
            <person name="Hurhula B."/>
            <person name="Husby M.E."/>
            <person name="Kamat A."/>
            <person name="Kanga B."/>
            <person name="Kashin S."/>
            <person name="Khazanovich D."/>
            <person name="Kisner P."/>
            <person name="Lance K."/>
            <person name="Lara M."/>
            <person name="Lee W."/>
            <person name="Lennon N."/>
            <person name="Letendre F."/>
            <person name="LeVine R."/>
            <person name="Lipovsky A."/>
            <person name="Liu X."/>
            <person name="Liu J."/>
            <person name="Liu S."/>
            <person name="Lokyitsang T."/>
            <person name="Lokyitsang Y."/>
            <person name="Lubonja R."/>
            <person name="Lui A."/>
            <person name="MacDonald P."/>
            <person name="Magnisalis V."/>
            <person name="Maru K."/>
            <person name="Matthews C."/>
            <person name="McCusker W."/>
            <person name="McDonough S."/>
            <person name="Mehta T."/>
            <person name="Meldrim J."/>
            <person name="Meneus L."/>
            <person name="Mihai O."/>
            <person name="Mihalev A."/>
            <person name="Mihova T."/>
            <person name="Mittelman R."/>
            <person name="Mlenga V."/>
            <person name="Montmayeur A."/>
            <person name="Mulrain L."/>
            <person name="Navidi A."/>
            <person name="Naylor J."/>
            <person name="Negash T."/>
            <person name="Nguyen T."/>
            <person name="Nguyen N."/>
            <person name="Nicol R."/>
            <person name="Norbu C."/>
            <person name="Norbu N."/>
            <person name="Novod N."/>
            <person name="O'Neill B."/>
            <person name="Osman S."/>
            <person name="Markiewicz E."/>
            <person name="Oyono O.L."/>
            <person name="Patti C."/>
            <person name="Phunkhang P."/>
            <person name="Pierre F."/>
            <person name="Priest M."/>
            <person name="Raghuraman S."/>
            <person name="Rege F."/>
            <person name="Reyes R."/>
            <person name="Rise C."/>
            <person name="Rogov P."/>
            <person name="Ross K."/>
            <person name="Ryan E."/>
            <person name="Settipalli S."/>
            <person name="Shea T."/>
            <person name="Sherpa N."/>
            <person name="Shi L."/>
            <person name="Shih D."/>
            <person name="Sparrow T."/>
            <person name="Spaulding J."/>
            <person name="Stalker J."/>
            <person name="Stange-Thomann N."/>
            <person name="Stavropoulos S."/>
            <person name="Stone C."/>
            <person name="Strader C."/>
            <person name="Tesfaye S."/>
            <person name="Thomson T."/>
            <person name="Thoulutsang Y."/>
            <person name="Thoulutsang D."/>
            <person name="Topham K."/>
            <person name="Topping I."/>
            <person name="Tsamla T."/>
            <person name="Vassiliev H."/>
            <person name="Vo A."/>
            <person name="Wangchuk T."/>
            <person name="Wangdi T."/>
            <person name="Weiand M."/>
            <person name="Wilkinson J."/>
            <person name="Wilson A."/>
            <person name="Yadav S."/>
            <person name="Young G."/>
            <person name="Yu Q."/>
            <person name="Zembek L."/>
            <person name="Zhong D."/>
            <person name="Zimmer A."/>
            <person name="Zwirko Z."/>
            <person name="Jaffe D.B."/>
            <person name="Alvarez P."/>
            <person name="Brockman W."/>
            <person name="Butler J."/>
            <person name="Chin C."/>
            <person name="Gnerre S."/>
            <person name="Grabherr M."/>
            <person name="Kleber M."/>
            <person name="Mauceli E."/>
            <person name="MacCallum I."/>
        </authorList>
    </citation>
    <scope>NUCLEOTIDE SEQUENCE [LARGE SCALE GENOMIC DNA]</scope>
    <source>
        <strain evidence="13">Tucson 14030-0811.24</strain>
    </source>
</reference>
<evidence type="ECO:0000256" key="5">
    <source>
        <dbReference type="ARBA" id="ARBA00022737"/>
    </source>
</evidence>
<gene>
    <name evidence="12" type="primary">Dwil\GK11388</name>
    <name evidence="12" type="ORF">Dwil_GK11388</name>
</gene>
<evidence type="ECO:0000256" key="3">
    <source>
        <dbReference type="ARBA" id="ARBA00022448"/>
    </source>
</evidence>
<evidence type="ECO:0000256" key="7">
    <source>
        <dbReference type="ARBA" id="ARBA00022989"/>
    </source>
</evidence>
<dbReference type="EMBL" id="CH964232">
    <property type="protein sequence ID" value="EDW80775.1"/>
    <property type="molecule type" value="Genomic_DNA"/>
</dbReference>
<evidence type="ECO:0000256" key="8">
    <source>
        <dbReference type="ARBA" id="ARBA00023128"/>
    </source>
</evidence>
<evidence type="ECO:0000256" key="11">
    <source>
        <dbReference type="RuleBase" id="RU000488"/>
    </source>
</evidence>
<dbReference type="eggNOG" id="KOG0755">
    <property type="taxonomic scope" value="Eukaryota"/>
</dbReference>
<sequence length="303" mass="33339">MSASDFILGGVAAMGATVFTNPLDVIKTRIQLQGELARRGTYVEPYKGVAQAFYTVVKNDGLLALQQGLVPSLCFRFVINSIRLGVYSIAMDNHWMHTKDGDVSYGLGLFWGALGGVTGSFVGNPFFLIKTQLQSQTVDKIAVGRHRHSHSSMVDAIRTIFHKNGFFGLWRGSMASMYRATVASSVQIATFGKMKSLLHDNEWITRPTSISFCSSLFAGTFLAVASTPLDVIATRLFNQAVDSKGRGLSYSGALDCCLKILKSEGIYGLYKGFWANYMRVAPHTTLTLVFFDELVHLKNLFML</sequence>
<feature type="repeat" description="Solcar" evidence="10">
    <location>
        <begin position="4"/>
        <end position="93"/>
    </location>
</feature>
<dbReference type="Pfam" id="PF00153">
    <property type="entry name" value="Mito_carr"/>
    <property type="match status" value="3"/>
</dbReference>
<evidence type="ECO:0000313" key="12">
    <source>
        <dbReference type="EMBL" id="EDW80775.1"/>
    </source>
</evidence>
<evidence type="ECO:0000256" key="6">
    <source>
        <dbReference type="ARBA" id="ARBA00022792"/>
    </source>
</evidence>
<dbReference type="HOGENOM" id="CLU_015166_14_3_1"/>
<keyword evidence="5" id="KW-0677">Repeat</keyword>
<dbReference type="InterPro" id="IPR051508">
    <property type="entry name" value="Mito_Carrier_Antiporter"/>
</dbReference>
<organism evidence="12 13">
    <name type="scientific">Drosophila willistoni</name>
    <name type="common">Fruit fly</name>
    <dbReference type="NCBI Taxonomy" id="7260"/>
    <lineage>
        <taxon>Eukaryota</taxon>
        <taxon>Metazoa</taxon>
        <taxon>Ecdysozoa</taxon>
        <taxon>Arthropoda</taxon>
        <taxon>Hexapoda</taxon>
        <taxon>Insecta</taxon>
        <taxon>Pterygota</taxon>
        <taxon>Neoptera</taxon>
        <taxon>Endopterygota</taxon>
        <taxon>Diptera</taxon>
        <taxon>Brachycera</taxon>
        <taxon>Muscomorpha</taxon>
        <taxon>Ephydroidea</taxon>
        <taxon>Drosophilidae</taxon>
        <taxon>Drosophila</taxon>
        <taxon>Sophophora</taxon>
    </lineage>
</organism>
<dbReference type="InParanoid" id="B4NAG1"/>
<keyword evidence="7" id="KW-1133">Transmembrane helix</keyword>
<keyword evidence="6" id="KW-0999">Mitochondrion inner membrane</keyword>
<keyword evidence="8" id="KW-0496">Mitochondrion</keyword>
<dbReference type="Proteomes" id="UP000007798">
    <property type="component" value="Unassembled WGS sequence"/>
</dbReference>
<keyword evidence="9 10" id="KW-0472">Membrane</keyword>
<feature type="repeat" description="Solcar" evidence="10">
    <location>
        <begin position="206"/>
        <end position="297"/>
    </location>
</feature>
<dbReference type="OrthoDB" id="6703404at2759"/>
<dbReference type="PROSITE" id="PS50920">
    <property type="entry name" value="SOLCAR"/>
    <property type="match status" value="3"/>
</dbReference>
<evidence type="ECO:0000313" key="13">
    <source>
        <dbReference type="Proteomes" id="UP000007798"/>
    </source>
</evidence>
<accession>B4NAG1</accession>
<dbReference type="Gene3D" id="1.50.40.10">
    <property type="entry name" value="Mitochondrial carrier domain"/>
    <property type="match status" value="1"/>
</dbReference>